<evidence type="ECO:0000313" key="5">
    <source>
        <dbReference type="Proteomes" id="UP000046393"/>
    </source>
</evidence>
<accession>A0A0N5AW06</accession>
<dbReference type="SMART" id="SM00993">
    <property type="entry name" value="YL1_C"/>
    <property type="match status" value="1"/>
</dbReference>
<feature type="domain" description="Vps72/YL1 C-terminal" evidence="4">
    <location>
        <begin position="251"/>
        <end position="280"/>
    </location>
</feature>
<dbReference type="PANTHER" id="PTHR13275">
    <property type="entry name" value="YL-1 PROTEIN TRANSCRIPTION FACTOR-LIKE 1"/>
    <property type="match status" value="1"/>
</dbReference>
<feature type="region of interest" description="Disordered" evidence="3">
    <location>
        <begin position="1"/>
        <end position="134"/>
    </location>
</feature>
<dbReference type="Pfam" id="PF05764">
    <property type="entry name" value="YL1"/>
    <property type="match status" value="1"/>
</dbReference>
<dbReference type="AlphaFoldDB" id="A0A0N5AW06"/>
<proteinExistence type="inferred from homology"/>
<comment type="similarity">
    <text evidence="1">Belongs to the VPS72/YL1 family.</text>
</comment>
<evidence type="ECO:0000256" key="2">
    <source>
        <dbReference type="ARBA" id="ARBA00020000"/>
    </source>
</evidence>
<dbReference type="GO" id="GO:0005634">
    <property type="term" value="C:nucleus"/>
    <property type="evidence" value="ECO:0007669"/>
    <property type="project" value="TreeGrafter"/>
</dbReference>
<evidence type="ECO:0000256" key="1">
    <source>
        <dbReference type="ARBA" id="ARBA00006832"/>
    </source>
</evidence>
<dbReference type="WBParaSite" id="SMUV_0000908801-mRNA-1">
    <property type="protein sequence ID" value="SMUV_0000908801-mRNA-1"/>
    <property type="gene ID" value="SMUV_0000908801"/>
</dbReference>
<evidence type="ECO:0000259" key="4">
    <source>
        <dbReference type="SMART" id="SM00993"/>
    </source>
</evidence>
<feature type="compositionally biased region" description="Acidic residues" evidence="3">
    <location>
        <begin position="24"/>
        <end position="34"/>
    </location>
</feature>
<dbReference type="Proteomes" id="UP000046393">
    <property type="component" value="Unplaced"/>
</dbReference>
<dbReference type="InterPro" id="IPR013272">
    <property type="entry name" value="Vps72/YL1_C"/>
</dbReference>
<dbReference type="Pfam" id="PF08265">
    <property type="entry name" value="YL1_C"/>
    <property type="match status" value="1"/>
</dbReference>
<protein>
    <recommendedName>
        <fullName evidence="2">Vacuolar protein sorting-associated protein 72 homolog</fullName>
    </recommendedName>
</protein>
<sequence length="305" mass="35420">MKRKAEEVIGNEEQNDGKRKKLDEEFENTDDEEASSSSAAEDSCDERPSAYISTTRERRANAGNRMASLLNDTEEEDEFYKNTYGGGFLEDDADDAYESPVESEHDEVDSDFYNTEEDDELVSDVDEKEHPKRRSKFLERRLDMQRRKQLLNKNRKWVMARMGGPTVAANTVSPETQAEMLEEAKETEKMNIASLKKYEQYELERKKKREKNSIVRSVKPPLIKVVDSVERKFVTVPSIKEFQKPEPKVRLLCAVTSRPAKYRDPVTGLPFSNVASFKIIRQKYIEHLRTLKNNSQVTNWLEENF</sequence>
<dbReference type="PANTHER" id="PTHR13275:SF4">
    <property type="entry name" value="VACUOLAR PROTEIN SORTING-ASSOCIATED PROTEIN 72 HOMOLOG"/>
    <property type="match status" value="1"/>
</dbReference>
<feature type="compositionally biased region" description="Acidic residues" evidence="3">
    <location>
        <begin position="104"/>
        <end position="124"/>
    </location>
</feature>
<feature type="compositionally biased region" description="Basic and acidic residues" evidence="3">
    <location>
        <begin position="125"/>
        <end position="134"/>
    </location>
</feature>
<dbReference type="STRING" id="451379.A0A0N5AW06"/>
<name>A0A0N5AW06_9BILA</name>
<dbReference type="InterPro" id="IPR046757">
    <property type="entry name" value="YL1_N"/>
</dbReference>
<keyword evidence="5" id="KW-1185">Reference proteome</keyword>
<evidence type="ECO:0000256" key="3">
    <source>
        <dbReference type="SAM" id="MobiDB-lite"/>
    </source>
</evidence>
<organism evidence="5 6">
    <name type="scientific">Syphacia muris</name>
    <dbReference type="NCBI Taxonomy" id="451379"/>
    <lineage>
        <taxon>Eukaryota</taxon>
        <taxon>Metazoa</taxon>
        <taxon>Ecdysozoa</taxon>
        <taxon>Nematoda</taxon>
        <taxon>Chromadorea</taxon>
        <taxon>Rhabditida</taxon>
        <taxon>Spirurina</taxon>
        <taxon>Oxyuridomorpha</taxon>
        <taxon>Oxyuroidea</taxon>
        <taxon>Oxyuridae</taxon>
        <taxon>Syphacia</taxon>
    </lineage>
</organism>
<reference evidence="6" key="1">
    <citation type="submission" date="2017-02" db="UniProtKB">
        <authorList>
            <consortium name="WormBaseParasite"/>
        </authorList>
    </citation>
    <scope>IDENTIFICATION</scope>
</reference>
<evidence type="ECO:0000313" key="6">
    <source>
        <dbReference type="WBParaSite" id="SMUV_0000908801-mRNA-1"/>
    </source>
</evidence>